<keyword evidence="4" id="KW-1185">Reference proteome</keyword>
<gene>
    <name evidence="3" type="ORF">MKJ03_18395</name>
</gene>
<evidence type="ECO:0000313" key="3">
    <source>
        <dbReference type="EMBL" id="MCJ8240307.1"/>
    </source>
</evidence>
<dbReference type="SUPFAM" id="SSF54909">
    <property type="entry name" value="Dimeric alpha+beta barrel"/>
    <property type="match status" value="1"/>
</dbReference>
<evidence type="ECO:0000313" key="4">
    <source>
        <dbReference type="Proteomes" id="UP001522662"/>
    </source>
</evidence>
<comment type="caution">
    <text evidence="3">The sequence shown here is derived from an EMBL/GenBank/DDBJ whole genome shotgun (WGS) entry which is preliminary data.</text>
</comment>
<evidence type="ECO:0000259" key="2">
    <source>
        <dbReference type="Pfam" id="PF03795"/>
    </source>
</evidence>
<geneLocation type="plasmid" evidence="3">
    <name>unnamed</name>
</geneLocation>
<dbReference type="PANTHER" id="PTHR37828:SF1">
    <property type="entry name" value="YCII-RELATED DOMAIN-CONTAINING PROTEIN"/>
    <property type="match status" value="1"/>
</dbReference>
<sequence length="95" mass="10372">MFIIFLRFSTNRAKAGELMAAHNAWLQQGFERGLFLVAGSLQPQAGGMILAHGADHAEIKAIVEQDPFVAEAVVDAEIHEVQPGRTDERLAFLKG</sequence>
<dbReference type="Pfam" id="PF03795">
    <property type="entry name" value="YCII"/>
    <property type="match status" value="1"/>
</dbReference>
<organism evidence="3 4">
    <name type="scientific">Peteryoungia algae</name>
    <dbReference type="NCBI Taxonomy" id="2919917"/>
    <lineage>
        <taxon>Bacteria</taxon>
        <taxon>Pseudomonadati</taxon>
        <taxon>Pseudomonadota</taxon>
        <taxon>Alphaproteobacteria</taxon>
        <taxon>Hyphomicrobiales</taxon>
        <taxon>Rhizobiaceae</taxon>
        <taxon>Peteryoungia</taxon>
    </lineage>
</organism>
<reference evidence="3 4" key="1">
    <citation type="submission" date="2022-03" db="EMBL/GenBank/DDBJ databases">
        <title>Rhizobium SSM4.3 sp. nov., isolated from Sediment (Gouqi Island).</title>
        <authorList>
            <person name="Chen G."/>
        </authorList>
    </citation>
    <scope>NUCLEOTIDE SEQUENCE [LARGE SCALE GENOMIC DNA]</scope>
    <source>
        <strain evidence="3 4">SSM4.3</strain>
        <plasmid evidence="3">unnamed</plasmid>
    </source>
</reference>
<dbReference type="Gene3D" id="3.30.70.1060">
    <property type="entry name" value="Dimeric alpha+beta barrel"/>
    <property type="match status" value="1"/>
</dbReference>
<dbReference type="RefSeq" id="WP_229576607.1">
    <property type="nucleotide sequence ID" value="NZ_CP128477.1"/>
</dbReference>
<dbReference type="Proteomes" id="UP001522662">
    <property type="component" value="Unassembled WGS sequence"/>
</dbReference>
<dbReference type="InterPro" id="IPR011008">
    <property type="entry name" value="Dimeric_a/b-barrel"/>
</dbReference>
<accession>A0ABT0D4H6</accession>
<keyword evidence="3" id="KW-0614">Plasmid</keyword>
<comment type="similarity">
    <text evidence="1">Belongs to the YciI family.</text>
</comment>
<proteinExistence type="inferred from homology"/>
<name>A0ABT0D4H6_9HYPH</name>
<evidence type="ECO:0000256" key="1">
    <source>
        <dbReference type="ARBA" id="ARBA00007689"/>
    </source>
</evidence>
<dbReference type="EMBL" id="JALAYX010000005">
    <property type="protein sequence ID" value="MCJ8240307.1"/>
    <property type="molecule type" value="Genomic_DNA"/>
</dbReference>
<dbReference type="PANTHER" id="PTHR37828">
    <property type="entry name" value="GSR2449 PROTEIN"/>
    <property type="match status" value="1"/>
</dbReference>
<protein>
    <submittedName>
        <fullName evidence="3">YciI family protein</fullName>
    </submittedName>
</protein>
<dbReference type="InterPro" id="IPR005545">
    <property type="entry name" value="YCII"/>
</dbReference>
<feature type="domain" description="YCII-related" evidence="2">
    <location>
        <begin position="13"/>
        <end position="74"/>
    </location>
</feature>